<organism evidence="2 3">
    <name type="scientific">Hydrogenophaga aromaticivorans</name>
    <dbReference type="NCBI Taxonomy" id="2610898"/>
    <lineage>
        <taxon>Bacteria</taxon>
        <taxon>Pseudomonadati</taxon>
        <taxon>Pseudomonadota</taxon>
        <taxon>Betaproteobacteria</taxon>
        <taxon>Burkholderiales</taxon>
        <taxon>Comamonadaceae</taxon>
        <taxon>Hydrogenophaga</taxon>
    </lineage>
</organism>
<proteinExistence type="predicted"/>
<feature type="transmembrane region" description="Helical" evidence="1">
    <location>
        <begin position="100"/>
        <end position="121"/>
    </location>
</feature>
<name>A0A7Y8GXW9_9BURK</name>
<keyword evidence="1" id="KW-0812">Transmembrane</keyword>
<evidence type="ECO:0000256" key="1">
    <source>
        <dbReference type="SAM" id="Phobius"/>
    </source>
</evidence>
<keyword evidence="1" id="KW-0472">Membrane</keyword>
<dbReference type="AlphaFoldDB" id="A0A7Y8GXW9"/>
<dbReference type="Proteomes" id="UP000545507">
    <property type="component" value="Unassembled WGS sequence"/>
</dbReference>
<comment type="caution">
    <text evidence="2">The sequence shown here is derived from an EMBL/GenBank/DDBJ whole genome shotgun (WGS) entry which is preliminary data.</text>
</comment>
<gene>
    <name evidence="2" type="ORF">F3K02_16865</name>
</gene>
<keyword evidence="3" id="KW-1185">Reference proteome</keyword>
<dbReference type="EMBL" id="VYGV01000016">
    <property type="protein sequence ID" value="NWF46911.1"/>
    <property type="molecule type" value="Genomic_DNA"/>
</dbReference>
<evidence type="ECO:0000313" key="3">
    <source>
        <dbReference type="Proteomes" id="UP000545507"/>
    </source>
</evidence>
<reference evidence="2 3" key="1">
    <citation type="submission" date="2019-09" db="EMBL/GenBank/DDBJ databases">
        <title>Hydrogenophaga aromatica sp. nov., isolated from a para-xylene-degrading enrichment culture.</title>
        <authorList>
            <person name="Tancsics A."/>
            <person name="Banerjee S."/>
        </authorList>
    </citation>
    <scope>NUCLEOTIDE SEQUENCE [LARGE SCALE GENOMIC DNA]</scope>
    <source>
        <strain evidence="2 3">D2P1</strain>
    </source>
</reference>
<accession>A0A7Y8GXW9</accession>
<keyword evidence="1" id="KW-1133">Transmembrane helix</keyword>
<evidence type="ECO:0000313" key="2">
    <source>
        <dbReference type="EMBL" id="NWF46911.1"/>
    </source>
</evidence>
<evidence type="ECO:0008006" key="4">
    <source>
        <dbReference type="Google" id="ProtNLM"/>
    </source>
</evidence>
<dbReference type="RefSeq" id="WP_177136822.1">
    <property type="nucleotide sequence ID" value="NZ_JAGPWB010000045.1"/>
</dbReference>
<sequence>MKTLIWSLAALLAAGWTGLVALTHQLAGWLLGAMDAGALTQAGGAVGGWSVPAAPAWLAPWVDTAELAALQALAADGVQWLGAVLPSGDALMAWVGPLLWVGWGFGLLTLLAVAGLLHWLVGRFAGPASLQGASA</sequence>
<protein>
    <recommendedName>
        <fullName evidence="4">Transmembrane protein</fullName>
    </recommendedName>
</protein>